<dbReference type="Proteomes" id="UP000664628">
    <property type="component" value="Unassembled WGS sequence"/>
</dbReference>
<dbReference type="RefSeq" id="WP_207331621.1">
    <property type="nucleotide sequence ID" value="NZ_JAFMYW010000008.1"/>
</dbReference>
<organism evidence="1 2">
    <name type="scientific">Fibrella forsythiae</name>
    <dbReference type="NCBI Taxonomy" id="2817061"/>
    <lineage>
        <taxon>Bacteria</taxon>
        <taxon>Pseudomonadati</taxon>
        <taxon>Bacteroidota</taxon>
        <taxon>Cytophagia</taxon>
        <taxon>Cytophagales</taxon>
        <taxon>Spirosomataceae</taxon>
        <taxon>Fibrella</taxon>
    </lineage>
</organism>
<dbReference type="Gene3D" id="3.30.300.250">
    <property type="match status" value="1"/>
</dbReference>
<accession>A0ABS3JQM8</accession>
<evidence type="ECO:0000313" key="1">
    <source>
        <dbReference type="EMBL" id="MBO0951676.1"/>
    </source>
</evidence>
<protein>
    <recommendedName>
        <fullName evidence="3">Lipoprotein</fullName>
    </recommendedName>
</protein>
<reference evidence="1 2" key="1">
    <citation type="submission" date="2021-03" db="EMBL/GenBank/DDBJ databases">
        <title>Fibrella sp. HMF5405 genome sequencing and assembly.</title>
        <authorList>
            <person name="Kang H."/>
            <person name="Kim H."/>
            <person name="Bae S."/>
            <person name="Joh K."/>
        </authorList>
    </citation>
    <scope>NUCLEOTIDE SEQUENCE [LARGE SCALE GENOMIC DNA]</scope>
    <source>
        <strain evidence="1 2">HMF5405</strain>
    </source>
</reference>
<keyword evidence="2" id="KW-1185">Reference proteome</keyword>
<dbReference type="PROSITE" id="PS51257">
    <property type="entry name" value="PROKAR_LIPOPROTEIN"/>
    <property type="match status" value="1"/>
</dbReference>
<gene>
    <name evidence="1" type="ORF">J2I46_24040</name>
</gene>
<proteinExistence type="predicted"/>
<sequence>MKSDNGHYVIGILSLFFVITMSACSGEKKTEQTTTDSTGVTFDKVAAESAAVLDQLHNAAREINSACPVLIDPATRLDSAQVLSEAALQFNYTLTTASRDDIDLQQLAATTKPALIESVKTNSAMADLRDHSITMVYNYRDKNGEYLLKIPVTPTDYAK</sequence>
<comment type="caution">
    <text evidence="1">The sequence shown here is derived from an EMBL/GenBank/DDBJ whole genome shotgun (WGS) entry which is preliminary data.</text>
</comment>
<name>A0ABS3JQM8_9BACT</name>
<evidence type="ECO:0008006" key="3">
    <source>
        <dbReference type="Google" id="ProtNLM"/>
    </source>
</evidence>
<evidence type="ECO:0000313" key="2">
    <source>
        <dbReference type="Proteomes" id="UP000664628"/>
    </source>
</evidence>
<dbReference type="EMBL" id="JAFMYW010000008">
    <property type="protein sequence ID" value="MBO0951676.1"/>
    <property type="molecule type" value="Genomic_DNA"/>
</dbReference>